<evidence type="ECO:0000313" key="4">
    <source>
        <dbReference type="Proteomes" id="UP001139006"/>
    </source>
</evidence>
<protein>
    <submittedName>
        <fullName evidence="3">GNAT family N-acetyltransferase</fullName>
        <ecNumber evidence="3">2.3.1.-</ecNumber>
    </submittedName>
</protein>
<keyword evidence="3" id="KW-0012">Acyltransferase</keyword>
<evidence type="ECO:0000259" key="2">
    <source>
        <dbReference type="PROSITE" id="PS51186"/>
    </source>
</evidence>
<dbReference type="InterPro" id="IPR016181">
    <property type="entry name" value="Acyl_CoA_acyltransferase"/>
</dbReference>
<evidence type="ECO:0000256" key="1">
    <source>
        <dbReference type="SAM" id="Phobius"/>
    </source>
</evidence>
<keyword evidence="3" id="KW-0808">Transferase</keyword>
<sequence>MIYVRKAVLTDLETIMQIFEEARILLATDGSTQWQNGQPNQSTFKQDIENQECYVLIVSGQIAGMATLKQEGDPNYQQITAGKWHSHKRYVALHRVAISNKFRGKHLTSYFFSNLFTVIKGLGINTVRIDTHELNKRMQKVIINVGFIYCGIIYIARDPDPKRLAYDIELT</sequence>
<dbReference type="RefSeq" id="WP_253361081.1">
    <property type="nucleotide sequence ID" value="NZ_JAIULA010000016.1"/>
</dbReference>
<feature type="transmembrane region" description="Helical" evidence="1">
    <location>
        <begin position="141"/>
        <end position="157"/>
    </location>
</feature>
<dbReference type="EMBL" id="JAIULA010000016">
    <property type="protein sequence ID" value="MCP0887318.1"/>
    <property type="molecule type" value="Genomic_DNA"/>
</dbReference>
<dbReference type="Gene3D" id="3.40.630.30">
    <property type="match status" value="1"/>
</dbReference>
<accession>A0A9X2FNC8</accession>
<dbReference type="InterPro" id="IPR000182">
    <property type="entry name" value="GNAT_dom"/>
</dbReference>
<dbReference type="AlphaFoldDB" id="A0A9X2FNC8"/>
<evidence type="ECO:0000313" key="3">
    <source>
        <dbReference type="EMBL" id="MCP0887318.1"/>
    </source>
</evidence>
<dbReference type="Proteomes" id="UP001139006">
    <property type="component" value="Unassembled WGS sequence"/>
</dbReference>
<keyword evidence="1" id="KW-0812">Transmembrane</keyword>
<dbReference type="GO" id="GO:0016747">
    <property type="term" value="F:acyltransferase activity, transferring groups other than amino-acyl groups"/>
    <property type="evidence" value="ECO:0007669"/>
    <property type="project" value="InterPro"/>
</dbReference>
<reference evidence="3 4" key="1">
    <citation type="journal article" date="2023" name="Int. J. Syst. Evol. Microbiol.">
        <title>Ligilactobacillus ubinensis sp. nov., a novel species isolated from the wild ferment of a durian fruit (Durio zibethinus).</title>
        <authorList>
            <person name="Heng Y.C."/>
            <person name="Menon N."/>
            <person name="Chen B."/>
            <person name="Loo B.Z.L."/>
            <person name="Wong G.W.J."/>
            <person name="Lim A.C.H."/>
            <person name="Silvaraju S."/>
            <person name="Kittelmann S."/>
        </authorList>
    </citation>
    <scope>NUCLEOTIDE SEQUENCE [LARGE SCALE GENOMIC DNA]</scope>
    <source>
        <strain evidence="3 4">WILCCON 0076</strain>
    </source>
</reference>
<comment type="caution">
    <text evidence="3">The sequence shown here is derived from an EMBL/GenBank/DDBJ whole genome shotgun (WGS) entry which is preliminary data.</text>
</comment>
<dbReference type="SUPFAM" id="SSF55729">
    <property type="entry name" value="Acyl-CoA N-acyltransferases (Nat)"/>
    <property type="match status" value="1"/>
</dbReference>
<keyword evidence="4" id="KW-1185">Reference proteome</keyword>
<dbReference type="Pfam" id="PF00583">
    <property type="entry name" value="Acetyltransf_1"/>
    <property type="match status" value="1"/>
</dbReference>
<name>A0A9X2FNC8_9LACO</name>
<gene>
    <name evidence="3" type="ORF">LB941_08225</name>
</gene>
<organism evidence="3 4">
    <name type="scientific">Ligilactobacillus ubinensis</name>
    <dbReference type="NCBI Taxonomy" id="2876789"/>
    <lineage>
        <taxon>Bacteria</taxon>
        <taxon>Bacillati</taxon>
        <taxon>Bacillota</taxon>
        <taxon>Bacilli</taxon>
        <taxon>Lactobacillales</taxon>
        <taxon>Lactobacillaceae</taxon>
        <taxon>Ligilactobacillus</taxon>
    </lineage>
</organism>
<feature type="domain" description="N-acetyltransferase" evidence="2">
    <location>
        <begin position="2"/>
        <end position="171"/>
    </location>
</feature>
<dbReference type="EC" id="2.3.1.-" evidence="3"/>
<keyword evidence="1" id="KW-1133">Transmembrane helix</keyword>
<dbReference type="PROSITE" id="PS51186">
    <property type="entry name" value="GNAT"/>
    <property type="match status" value="1"/>
</dbReference>
<proteinExistence type="predicted"/>
<keyword evidence="1" id="KW-0472">Membrane</keyword>